<dbReference type="VEuPathDB" id="MicrosporidiaDB:CWI36_1842p0010"/>
<evidence type="ECO:0000256" key="2">
    <source>
        <dbReference type="ARBA" id="ARBA00022884"/>
    </source>
</evidence>
<evidence type="ECO:0000313" key="6">
    <source>
        <dbReference type="Proteomes" id="UP000291404"/>
    </source>
</evidence>
<dbReference type="GO" id="GO:0000049">
    <property type="term" value="F:tRNA binding"/>
    <property type="evidence" value="ECO:0007669"/>
    <property type="project" value="UniProtKB-UniRule"/>
</dbReference>
<protein>
    <submittedName>
        <fullName evidence="5">Putative tRNA binding protein</fullName>
    </submittedName>
</protein>
<dbReference type="STRING" id="148818.A0A4Q9KXW7"/>
<dbReference type="Pfam" id="PF01588">
    <property type="entry name" value="tRNA_bind"/>
    <property type="match status" value="1"/>
</dbReference>
<evidence type="ECO:0000256" key="3">
    <source>
        <dbReference type="PROSITE-ProRule" id="PRU00209"/>
    </source>
</evidence>
<feature type="domain" description="TRNA-binding" evidence="4">
    <location>
        <begin position="166"/>
        <end position="266"/>
    </location>
</feature>
<keyword evidence="2 3" id="KW-0694">RNA-binding</keyword>
<dbReference type="SUPFAM" id="SSF50249">
    <property type="entry name" value="Nucleic acid-binding proteins"/>
    <property type="match status" value="1"/>
</dbReference>
<dbReference type="Proteomes" id="UP000291404">
    <property type="component" value="Unassembled WGS sequence"/>
</dbReference>
<evidence type="ECO:0000259" key="4">
    <source>
        <dbReference type="PROSITE" id="PS50886"/>
    </source>
</evidence>
<gene>
    <name evidence="5" type="ORF">CWI36_1842p0010</name>
</gene>
<accession>A0A4Q9KXW7</accession>
<sequence length="328" mass="37594">MLVEYSPEYDDVIFAIDFMNLPIDFAFLPTEIAITIENDRYQGLKKVIDRIIDLCHCDPHDLEIINESTFGHLELIRSKNPADVIETLLENKGPDEKFIPDIPSNINIPCYFNGRSLSFCDLVLFSRLYRRVLEGKILKPEIFNWFNCFQNEISTKKDIEIIEEKGFYLLEIHVGLIKSISDHPNADKLYVETVDMGKEITVVSGLRGRVEKEELLNKKFLFITNLKESKLRGVVSQAMIMCGIDENGTPEPLEVPSEVYTGNRATLTTDKVPVVHYFDSMIHEGKSTVFSELMGKLKIEDNFLMFKDQKVLVEGLEIKTKMKKGKVS</sequence>
<name>A0A4Q9KXW7_9MICR</name>
<evidence type="ECO:0000256" key="1">
    <source>
        <dbReference type="ARBA" id="ARBA00022555"/>
    </source>
</evidence>
<dbReference type="AlphaFoldDB" id="A0A4Q9KXW7"/>
<dbReference type="EMBL" id="PITI01001842">
    <property type="protein sequence ID" value="TBT99808.1"/>
    <property type="molecule type" value="Genomic_DNA"/>
</dbReference>
<dbReference type="PANTHER" id="PTHR11586:SF37">
    <property type="entry name" value="TRNA-BINDING DOMAIN-CONTAINING PROTEIN"/>
    <property type="match status" value="1"/>
</dbReference>
<dbReference type="InterPro" id="IPR051270">
    <property type="entry name" value="Tyrosine-tRNA_ligase_regulator"/>
</dbReference>
<dbReference type="InterPro" id="IPR002547">
    <property type="entry name" value="tRNA-bd_dom"/>
</dbReference>
<keyword evidence="6" id="KW-1185">Reference proteome</keyword>
<keyword evidence="1 3" id="KW-0820">tRNA-binding</keyword>
<reference evidence="5 6" key="1">
    <citation type="submission" date="2017-12" db="EMBL/GenBank/DDBJ databases">
        <authorList>
            <person name="Pombert J.-F."/>
            <person name="Haag K.L."/>
            <person name="Ebert D."/>
        </authorList>
    </citation>
    <scope>NUCLEOTIDE SEQUENCE [LARGE SCALE GENOMIC DNA]</scope>
    <source>
        <strain evidence="5">BE-OM-2</strain>
    </source>
</reference>
<proteinExistence type="predicted"/>
<dbReference type="PANTHER" id="PTHR11586">
    <property type="entry name" value="TRNA-AMINOACYLATION COFACTOR ARC1 FAMILY MEMBER"/>
    <property type="match status" value="1"/>
</dbReference>
<dbReference type="InterPro" id="IPR012340">
    <property type="entry name" value="NA-bd_OB-fold"/>
</dbReference>
<evidence type="ECO:0000313" key="5">
    <source>
        <dbReference type="EMBL" id="TBT99808.1"/>
    </source>
</evidence>
<comment type="caution">
    <text evidence="5">The sequence shown here is derived from an EMBL/GenBank/DDBJ whole genome shotgun (WGS) entry which is preliminary data.</text>
</comment>
<dbReference type="PROSITE" id="PS50886">
    <property type="entry name" value="TRBD"/>
    <property type="match status" value="1"/>
</dbReference>
<organism evidence="5 6">
    <name type="scientific">Hamiltosporidium magnivora</name>
    <dbReference type="NCBI Taxonomy" id="148818"/>
    <lineage>
        <taxon>Eukaryota</taxon>
        <taxon>Fungi</taxon>
        <taxon>Fungi incertae sedis</taxon>
        <taxon>Microsporidia</taxon>
        <taxon>Dubosqiidae</taxon>
        <taxon>Hamiltosporidium</taxon>
    </lineage>
</organism>
<dbReference type="Gene3D" id="2.40.50.140">
    <property type="entry name" value="Nucleic acid-binding proteins"/>
    <property type="match status" value="1"/>
</dbReference>